<dbReference type="Pfam" id="PF13387">
    <property type="entry name" value="Lnb_N"/>
    <property type="match status" value="1"/>
</dbReference>
<dbReference type="InterPro" id="IPR057165">
    <property type="entry name" value="DUF7843"/>
</dbReference>
<dbReference type="AlphaFoldDB" id="A0A495B1P5"/>
<proteinExistence type="predicted"/>
<dbReference type="InterPro" id="IPR025178">
    <property type="entry name" value="Lnb_N"/>
</dbReference>
<sequence length="628" mass="70242">MKPSVCTLFNFATILLCGLCQTVNASASELSSLAQSAMWQKLVLYEADSSSPSGLRSAIHSPEFFLAKDGTTNPESELQATINALLASPTDQPDQHAKCRFPARLIWLLEKLPEKKAQLQPLACPEFSAWSHEKKIDSVSLVFANGYLGNPASYYGHIFLKFNDRENAENSRLLDLTLNFGAILDKQDDPISYIVKGISGGYDGGFSPIEFHFHTSTYGEKELRDLWEYRLNLSEAAVQMVVAHSWEVMRKRYVYYFFQRNCAYRAAELLQIVDGIRVVPGNQPWLIPQTLIQKLADTRLEGQPLIANAIYHPSRQSRLYEKYSSLSHEEQRLISRISDKTAILETPELNALPMEKKQAVIDTLIDYYQFNLARDSSEQNKKAPPEYFSALTARLMLPPGTPDVTAQQSGSPERGRSPSWVQLGIVHTDAGHNSQLLRLRPAYYDALDAGSAQVKNGALSMGEVQLEHQQGKLSLRQLDLITIDSVNPAVTGLPGDRGFGWKLKAGVEQDRLSCRHCLVGRLQGDIGLGHQLGSKWFASVYAGGAVQESSPDYDNAFARLSSTILFRPTSELGIRMSYEWRKPITSGKPSHSISTVEARRALGKDYDVRLSLERDQRDRLVLATGYYW</sequence>
<dbReference type="Pfam" id="PF25225">
    <property type="entry name" value="DUF7843"/>
    <property type="match status" value="1"/>
</dbReference>
<evidence type="ECO:0000313" key="5">
    <source>
        <dbReference type="EMBL" id="RKQ54882.1"/>
    </source>
</evidence>
<feature type="chain" id="PRO_5019786015" evidence="1">
    <location>
        <begin position="28"/>
        <end position="628"/>
    </location>
</feature>
<feature type="domain" description="DUF7840" evidence="3">
    <location>
        <begin position="411"/>
        <end position="618"/>
    </location>
</feature>
<dbReference type="Pfam" id="PF25222">
    <property type="entry name" value="DUF7840"/>
    <property type="match status" value="1"/>
</dbReference>
<evidence type="ECO:0000259" key="2">
    <source>
        <dbReference type="Pfam" id="PF13387"/>
    </source>
</evidence>
<dbReference type="RefSeq" id="WP_147424508.1">
    <property type="nucleotide sequence ID" value="NZ_RBID01000018.1"/>
</dbReference>
<gene>
    <name evidence="5" type="ORF">C8E02_3144</name>
</gene>
<dbReference type="Proteomes" id="UP000279384">
    <property type="component" value="Unassembled WGS sequence"/>
</dbReference>
<protein>
    <submittedName>
        <fullName evidence="5">Uncharacterized protein DUF4105</fullName>
    </submittedName>
</protein>
<reference evidence="5 6" key="1">
    <citation type="submission" date="2018-10" db="EMBL/GenBank/DDBJ databases">
        <title>Genomic Encyclopedia of Type Strains, Phase IV (KMG-IV): sequencing the most valuable type-strain genomes for metagenomic binning, comparative biology and taxonomic classification.</title>
        <authorList>
            <person name="Goeker M."/>
        </authorList>
    </citation>
    <scope>NUCLEOTIDE SEQUENCE [LARGE SCALE GENOMIC DNA]</scope>
    <source>
        <strain evidence="5 6">DSM 3303</strain>
    </source>
</reference>
<keyword evidence="1" id="KW-0732">Signal</keyword>
<organism evidence="5 6">
    <name type="scientific">Vogesella indigofera</name>
    <name type="common">Pseudomonas indigofera</name>
    <dbReference type="NCBI Taxonomy" id="45465"/>
    <lineage>
        <taxon>Bacteria</taxon>
        <taxon>Pseudomonadati</taxon>
        <taxon>Pseudomonadota</taxon>
        <taxon>Betaproteobacteria</taxon>
        <taxon>Neisseriales</taxon>
        <taxon>Chromobacteriaceae</taxon>
        <taxon>Vogesella</taxon>
    </lineage>
</organism>
<feature type="signal peptide" evidence="1">
    <location>
        <begin position="1"/>
        <end position="27"/>
    </location>
</feature>
<feature type="domain" description="Lnb N-terminal periplasmic" evidence="2">
    <location>
        <begin position="126"/>
        <end position="279"/>
    </location>
</feature>
<comment type="caution">
    <text evidence="5">The sequence shown here is derived from an EMBL/GenBank/DDBJ whole genome shotgun (WGS) entry which is preliminary data.</text>
</comment>
<feature type="domain" description="DUF7843" evidence="4">
    <location>
        <begin position="32"/>
        <end position="110"/>
    </location>
</feature>
<dbReference type="EMBL" id="RBID01000018">
    <property type="protein sequence ID" value="RKQ54882.1"/>
    <property type="molecule type" value="Genomic_DNA"/>
</dbReference>
<evidence type="ECO:0000259" key="4">
    <source>
        <dbReference type="Pfam" id="PF25225"/>
    </source>
</evidence>
<evidence type="ECO:0000313" key="6">
    <source>
        <dbReference type="Proteomes" id="UP000279384"/>
    </source>
</evidence>
<dbReference type="InterPro" id="IPR057162">
    <property type="entry name" value="DUF7840"/>
</dbReference>
<evidence type="ECO:0000259" key="3">
    <source>
        <dbReference type="Pfam" id="PF25222"/>
    </source>
</evidence>
<name>A0A495B1P5_VOGIN</name>
<accession>A0A495B1P5</accession>
<evidence type="ECO:0000256" key="1">
    <source>
        <dbReference type="SAM" id="SignalP"/>
    </source>
</evidence>